<keyword evidence="2" id="KW-1185">Reference proteome</keyword>
<name>W9E522_9ACTN</name>
<evidence type="ECO:0000313" key="1">
    <source>
        <dbReference type="EMBL" id="ETA71136.1"/>
    </source>
</evidence>
<proteinExistence type="predicted"/>
<accession>W9E522</accession>
<dbReference type="Proteomes" id="UP000019485">
    <property type="component" value="Unassembled WGS sequence"/>
</dbReference>
<reference evidence="1 2" key="1">
    <citation type="submission" date="2013-08" db="EMBL/GenBank/DDBJ databases">
        <authorList>
            <consortium name="DOE Joint Genome Institute"/>
            <person name="Eisen J."/>
            <person name="Huntemann M."/>
            <person name="Han J."/>
            <person name="Chen A."/>
            <person name="Kyrpides N."/>
            <person name="Mavromatis K."/>
            <person name="Markowitz V."/>
            <person name="Palaniappan K."/>
            <person name="Ivanova N."/>
            <person name="Schaumberg A."/>
            <person name="Pati A."/>
            <person name="Liolios K."/>
            <person name="Nordberg H.P."/>
            <person name="Cantor M.N."/>
            <person name="Hua S.X."/>
            <person name="Woyke T."/>
        </authorList>
    </citation>
    <scope>NUCLEOTIDE SEQUENCE [LARGE SCALE GENOMIC DNA]</scope>
    <source>
        <strain evidence="1 2">DSM 44927</strain>
    </source>
</reference>
<gene>
    <name evidence="1" type="ORF">ActroDRAFT_0162</name>
</gene>
<dbReference type="HOGENOM" id="CLU_1944106_0_0_11"/>
<comment type="caution">
    <text evidence="1">The sequence shown here is derived from an EMBL/GenBank/DDBJ whole genome shotgun (WGS) entry which is preliminary data.</text>
</comment>
<dbReference type="EMBL" id="AZAN01000001">
    <property type="protein sequence ID" value="ETA71136.1"/>
    <property type="molecule type" value="Genomic_DNA"/>
</dbReference>
<organism evidence="1 2">
    <name type="scientific">Actinospica robiniae DSM 44927</name>
    <dbReference type="NCBI Taxonomy" id="479430"/>
    <lineage>
        <taxon>Bacteria</taxon>
        <taxon>Bacillati</taxon>
        <taxon>Actinomycetota</taxon>
        <taxon>Actinomycetes</taxon>
        <taxon>Catenulisporales</taxon>
        <taxon>Actinospicaceae</taxon>
        <taxon>Actinospica</taxon>
    </lineage>
</organism>
<dbReference type="AlphaFoldDB" id="W9E522"/>
<evidence type="ECO:0000313" key="2">
    <source>
        <dbReference type="Proteomes" id="UP000019485"/>
    </source>
</evidence>
<protein>
    <submittedName>
        <fullName evidence="1">Uncharacterized protein</fullName>
    </submittedName>
</protein>
<sequence length="129" mass="14304">MAGAFAASSEAHWRATGAYIDGECSREQLLEAVAAIRKIETRGERWGMVETPTLVSGVLALCLRFEETSVQRWHKTLRDLANDAQSVVAEKASQRALDDPKKAYAAARWEEARWQLQYIIATEPNLAAG</sequence>